<feature type="domain" description="CFAP65-like ninth Ig-like" evidence="3">
    <location>
        <begin position="103"/>
        <end position="283"/>
    </location>
</feature>
<dbReference type="EMBL" id="CAUYUJ010002991">
    <property type="protein sequence ID" value="CAK0803295.1"/>
    <property type="molecule type" value="Genomic_DNA"/>
</dbReference>
<feature type="region of interest" description="Disordered" evidence="1">
    <location>
        <begin position="922"/>
        <end position="945"/>
    </location>
</feature>
<feature type="compositionally biased region" description="Gly residues" evidence="1">
    <location>
        <begin position="923"/>
        <end position="933"/>
    </location>
</feature>
<evidence type="ECO:0000259" key="3">
    <source>
        <dbReference type="Pfam" id="PF24816"/>
    </source>
</evidence>
<name>A0ABN9QBL4_9DINO</name>
<comment type="caution">
    <text evidence="4">The sequence shown here is derived from an EMBL/GenBank/DDBJ whole genome shotgun (WGS) entry which is preliminary data.</text>
</comment>
<dbReference type="Pfam" id="PF24291">
    <property type="entry name" value="Ig_CFAP65"/>
    <property type="match status" value="1"/>
</dbReference>
<evidence type="ECO:0008006" key="6">
    <source>
        <dbReference type="Google" id="ProtNLM"/>
    </source>
</evidence>
<evidence type="ECO:0000259" key="2">
    <source>
        <dbReference type="Pfam" id="PF24291"/>
    </source>
</evidence>
<organism evidence="4 5">
    <name type="scientific">Prorocentrum cordatum</name>
    <dbReference type="NCBI Taxonomy" id="2364126"/>
    <lineage>
        <taxon>Eukaryota</taxon>
        <taxon>Sar</taxon>
        <taxon>Alveolata</taxon>
        <taxon>Dinophyceae</taxon>
        <taxon>Prorocentrales</taxon>
        <taxon>Prorocentraceae</taxon>
        <taxon>Prorocentrum</taxon>
    </lineage>
</organism>
<dbReference type="Gene3D" id="2.60.40.10">
    <property type="entry name" value="Immunoglobulins"/>
    <property type="match status" value="3"/>
</dbReference>
<evidence type="ECO:0000256" key="1">
    <source>
        <dbReference type="SAM" id="MobiDB-lite"/>
    </source>
</evidence>
<feature type="compositionally biased region" description="Basic residues" evidence="1">
    <location>
        <begin position="885"/>
        <end position="896"/>
    </location>
</feature>
<feature type="compositionally biased region" description="Low complexity" evidence="1">
    <location>
        <begin position="872"/>
        <end position="881"/>
    </location>
</feature>
<dbReference type="PANTHER" id="PTHR46127:SF1">
    <property type="entry name" value="CILIA- AND FLAGELLA-ASSOCIATED PROTEIN 65"/>
    <property type="match status" value="1"/>
</dbReference>
<dbReference type="InterPro" id="IPR056305">
    <property type="entry name" value="Ig_CFAP65_10th"/>
</dbReference>
<gene>
    <name evidence="4" type="ORF">PCOR1329_LOCUS10529</name>
</gene>
<dbReference type="PANTHER" id="PTHR46127">
    <property type="entry name" value="CILIA- AND FLAGELLA-ASSOCIATED PROTEIN 65"/>
    <property type="match status" value="1"/>
</dbReference>
<evidence type="ECO:0000313" key="4">
    <source>
        <dbReference type="EMBL" id="CAK0803295.1"/>
    </source>
</evidence>
<dbReference type="Pfam" id="PF24816">
    <property type="entry name" value="Ig_CFAP65__9th"/>
    <property type="match status" value="1"/>
</dbReference>
<feature type="domain" description="CFAP65 tenth Ig-like" evidence="2">
    <location>
        <begin position="297"/>
        <end position="410"/>
    </location>
</feature>
<feature type="compositionally biased region" description="Basic residues" evidence="1">
    <location>
        <begin position="934"/>
        <end position="945"/>
    </location>
</feature>
<feature type="region of interest" description="Disordered" evidence="1">
    <location>
        <begin position="818"/>
        <end position="910"/>
    </location>
</feature>
<keyword evidence="5" id="KW-1185">Reference proteome</keyword>
<dbReference type="InterPro" id="IPR052614">
    <property type="entry name" value="CFAP65"/>
</dbReference>
<evidence type="ECO:0000313" key="5">
    <source>
        <dbReference type="Proteomes" id="UP001189429"/>
    </source>
</evidence>
<dbReference type="Proteomes" id="UP001189429">
    <property type="component" value="Unassembled WGS sequence"/>
</dbReference>
<dbReference type="InterPro" id="IPR056344">
    <property type="entry name" value="Ig_CFAP65-like_9th"/>
</dbReference>
<accession>A0ABN9QBL4</accession>
<reference evidence="4" key="1">
    <citation type="submission" date="2023-10" db="EMBL/GenBank/DDBJ databases">
        <authorList>
            <person name="Chen Y."/>
            <person name="Shah S."/>
            <person name="Dougan E. K."/>
            <person name="Thang M."/>
            <person name="Chan C."/>
        </authorList>
    </citation>
    <scope>NUCLEOTIDE SEQUENCE [LARGE SCALE GENOMIC DNA]</scope>
</reference>
<feature type="compositionally biased region" description="Gly residues" evidence="1">
    <location>
        <begin position="826"/>
        <end position="837"/>
    </location>
</feature>
<protein>
    <recommendedName>
        <fullName evidence="6">Coiled-coil domain-containing protein 108</fullName>
    </recommendedName>
</protein>
<feature type="region of interest" description="Disordered" evidence="1">
    <location>
        <begin position="625"/>
        <end position="667"/>
    </location>
</feature>
<sequence length="983" mass="107776">MACDEVKATVSILNSSSLMVHFGVVFEHVFQADGPSTTVAEEAIFLEHANTVAGRCTETLSILFKPVVRGVYEYQVILTPQAGDGKPCGRPIVLSLRADVQYPSVHIADLRTECVTTQPQSMMWTQFQVDGVNELYSGEVTEVERRFQNAIGIDEKKKLVKQLKPFQLLFGTSAAGSTPTAVYLVLKNPTNLGIRFSFQFPKDLNLEHIPSWCDDKALIDDREAHFTWVEEHEIYDIQPRSGEIAAGDHTHVKLTYNHHSIGTHILPVVFNVHGGRSILMYLKAHSVAPSVGCLSIRSSVVTLQPVPLNVEKGSAQPVELTNSGCVGAPWRIDRETLEEFNRVNHDFEVLSVSPCEGILMPRSSTFIHFTFRPLEAKRYTCPVRIEMLKDGRPMEELCFELQAEGYEPEQPVPQVEPTFPVNLPIQTYAPVPGNGAALSIEMLDFGQCPLASRASRMLVLVNYSSEHVLSFRWEQNGLFLKPTDMEIEPSTGELSPGSYCIIVFRLCSSDPIDISGEVACALDWIHIADYGKDPSLSLMDKVADQPEFLAFHSDHVHEPIRTGKAFLGDANRVHISVAHRLTVSRFRNLMSSAAGQKFLNENLHRTAVLSSDISALAARRTSAQKASASTLERSQASVGMGASGTQEASVVDVRDRGPSGPPPPKAFPLTVRIRAVVADWGLTQDQRDDFLVAGPWPGAAGHKQDDDWQNRTNPKVSWLGDSATKNTYEPVEVLHPGLVGGILEHIVREVMEESDFDEILDNIMMQELRARSGAMAHCLGIGPTAIARRARLGWSSAWLRGMGAGLWEGHAELRSVRRRPAPRRAGNGGVPHGGGAPGPRPRRQDRGRARGGGGRRGRPAGRRCEGRGLCRAGGPRQLGGPRPRGGPRRALRRPRRGAALAGRSRGGRSAGARVELAAAAGLPGPGLVGGQRPRGGRRGQRRDERRRRWHAKLIWIRRFGPVIELRRQSPALLGRGCAGLRGG</sequence>
<proteinExistence type="predicted"/>
<dbReference type="InterPro" id="IPR013783">
    <property type="entry name" value="Ig-like_fold"/>
</dbReference>
<feature type="compositionally biased region" description="Polar residues" evidence="1">
    <location>
        <begin position="625"/>
        <end position="648"/>
    </location>
</feature>